<comment type="cofactor">
    <cofactor evidence="1">
        <name>Mn(2+)</name>
        <dbReference type="ChEBI" id="CHEBI:29035"/>
    </cofactor>
</comment>
<name>G0QX61_ICHMU</name>
<evidence type="ECO:0000256" key="5">
    <source>
        <dbReference type="ARBA" id="ARBA00013081"/>
    </source>
</evidence>
<proteinExistence type="inferred from homology"/>
<evidence type="ECO:0000256" key="3">
    <source>
        <dbReference type="ARBA" id="ARBA00004370"/>
    </source>
</evidence>
<dbReference type="PROSITE" id="PS51746">
    <property type="entry name" value="PPM_2"/>
    <property type="match status" value="1"/>
</dbReference>
<keyword evidence="6" id="KW-0479">Metal-binding</keyword>
<evidence type="ECO:0000256" key="13">
    <source>
        <dbReference type="ARBA" id="ARBA00048336"/>
    </source>
</evidence>
<gene>
    <name evidence="15" type="ORF">IMG5_138450</name>
</gene>
<dbReference type="Proteomes" id="UP000008983">
    <property type="component" value="Unassembled WGS sequence"/>
</dbReference>
<dbReference type="AlphaFoldDB" id="G0QX61"/>
<dbReference type="EC" id="3.1.3.16" evidence="5"/>
<comment type="similarity">
    <text evidence="4">Belongs to the PP2C family.</text>
</comment>
<keyword evidence="8" id="KW-0460">Magnesium</keyword>
<dbReference type="SUPFAM" id="SSF81606">
    <property type="entry name" value="PP2C-like"/>
    <property type="match status" value="1"/>
</dbReference>
<dbReference type="eggNOG" id="KOG0698">
    <property type="taxonomic scope" value="Eukaryota"/>
</dbReference>
<dbReference type="RefSeq" id="XP_004031788.1">
    <property type="nucleotide sequence ID" value="XM_004031740.1"/>
</dbReference>
<keyword evidence="11" id="KW-0464">Manganese</keyword>
<dbReference type="EMBL" id="GL984035">
    <property type="protein sequence ID" value="EGR30192.1"/>
    <property type="molecule type" value="Genomic_DNA"/>
</dbReference>
<dbReference type="PANTHER" id="PTHR13832">
    <property type="entry name" value="PROTEIN PHOSPHATASE 2C"/>
    <property type="match status" value="1"/>
</dbReference>
<keyword evidence="9" id="KW-0904">Protein phosphatase</keyword>
<dbReference type="GO" id="GO:0046872">
    <property type="term" value="F:metal ion binding"/>
    <property type="evidence" value="ECO:0007669"/>
    <property type="project" value="UniProtKB-KW"/>
</dbReference>
<accession>G0QX61</accession>
<dbReference type="OMA" id="MRFGFRY"/>
<evidence type="ECO:0000313" key="16">
    <source>
        <dbReference type="Proteomes" id="UP000008983"/>
    </source>
</evidence>
<evidence type="ECO:0000256" key="1">
    <source>
        <dbReference type="ARBA" id="ARBA00001936"/>
    </source>
</evidence>
<dbReference type="PANTHER" id="PTHR13832:SF803">
    <property type="entry name" value="PROTEIN PHOSPHATASE 1G"/>
    <property type="match status" value="1"/>
</dbReference>
<evidence type="ECO:0000256" key="11">
    <source>
        <dbReference type="ARBA" id="ARBA00023211"/>
    </source>
</evidence>
<evidence type="ECO:0000256" key="2">
    <source>
        <dbReference type="ARBA" id="ARBA00001946"/>
    </source>
</evidence>
<dbReference type="CDD" id="cd00143">
    <property type="entry name" value="PP2Cc"/>
    <property type="match status" value="1"/>
</dbReference>
<dbReference type="InParanoid" id="G0QX61"/>
<comment type="catalytic activity">
    <reaction evidence="12">
        <text>O-phospho-L-seryl-[protein] + H2O = L-seryl-[protein] + phosphate</text>
        <dbReference type="Rhea" id="RHEA:20629"/>
        <dbReference type="Rhea" id="RHEA-COMP:9863"/>
        <dbReference type="Rhea" id="RHEA-COMP:11604"/>
        <dbReference type="ChEBI" id="CHEBI:15377"/>
        <dbReference type="ChEBI" id="CHEBI:29999"/>
        <dbReference type="ChEBI" id="CHEBI:43474"/>
        <dbReference type="ChEBI" id="CHEBI:83421"/>
        <dbReference type="EC" id="3.1.3.16"/>
    </reaction>
</comment>
<protein>
    <recommendedName>
        <fullName evidence="5">protein-serine/threonine phosphatase</fullName>
        <ecNumber evidence="5">3.1.3.16</ecNumber>
    </recommendedName>
</protein>
<evidence type="ECO:0000256" key="6">
    <source>
        <dbReference type="ARBA" id="ARBA00022723"/>
    </source>
</evidence>
<keyword evidence="10" id="KW-0472">Membrane</keyword>
<keyword evidence="16" id="KW-1185">Reference proteome</keyword>
<dbReference type="InterPro" id="IPR015655">
    <property type="entry name" value="PP2C"/>
</dbReference>
<evidence type="ECO:0000256" key="10">
    <source>
        <dbReference type="ARBA" id="ARBA00023136"/>
    </source>
</evidence>
<keyword evidence="7 15" id="KW-0378">Hydrolase</keyword>
<comment type="catalytic activity">
    <reaction evidence="13">
        <text>O-phospho-L-threonyl-[protein] + H2O = L-threonyl-[protein] + phosphate</text>
        <dbReference type="Rhea" id="RHEA:47004"/>
        <dbReference type="Rhea" id="RHEA-COMP:11060"/>
        <dbReference type="Rhea" id="RHEA-COMP:11605"/>
        <dbReference type="ChEBI" id="CHEBI:15377"/>
        <dbReference type="ChEBI" id="CHEBI:30013"/>
        <dbReference type="ChEBI" id="CHEBI:43474"/>
        <dbReference type="ChEBI" id="CHEBI:61977"/>
        <dbReference type="EC" id="3.1.3.16"/>
    </reaction>
</comment>
<evidence type="ECO:0000256" key="12">
    <source>
        <dbReference type="ARBA" id="ARBA00047761"/>
    </source>
</evidence>
<comment type="cofactor">
    <cofactor evidence="2">
        <name>Mg(2+)</name>
        <dbReference type="ChEBI" id="CHEBI:18420"/>
    </cofactor>
</comment>
<dbReference type="InterPro" id="IPR036457">
    <property type="entry name" value="PPM-type-like_dom_sf"/>
</dbReference>
<evidence type="ECO:0000256" key="8">
    <source>
        <dbReference type="ARBA" id="ARBA00022842"/>
    </source>
</evidence>
<dbReference type="STRING" id="857967.G0QX61"/>
<organism evidence="15 16">
    <name type="scientific">Ichthyophthirius multifiliis</name>
    <name type="common">White spot disease agent</name>
    <name type="synonym">Ich</name>
    <dbReference type="NCBI Taxonomy" id="5932"/>
    <lineage>
        <taxon>Eukaryota</taxon>
        <taxon>Sar</taxon>
        <taxon>Alveolata</taxon>
        <taxon>Ciliophora</taxon>
        <taxon>Intramacronucleata</taxon>
        <taxon>Oligohymenophorea</taxon>
        <taxon>Hymenostomatida</taxon>
        <taxon>Ophryoglenina</taxon>
        <taxon>Ichthyophthirius</taxon>
    </lineage>
</organism>
<dbReference type="InterPro" id="IPR001932">
    <property type="entry name" value="PPM-type_phosphatase-like_dom"/>
</dbReference>
<evidence type="ECO:0000256" key="4">
    <source>
        <dbReference type="ARBA" id="ARBA00006702"/>
    </source>
</evidence>
<evidence type="ECO:0000259" key="14">
    <source>
        <dbReference type="PROSITE" id="PS51746"/>
    </source>
</evidence>
<feature type="domain" description="PPM-type phosphatase" evidence="14">
    <location>
        <begin position="1"/>
        <end position="159"/>
    </location>
</feature>
<dbReference type="SMART" id="SM00332">
    <property type="entry name" value="PP2Cc"/>
    <property type="match status" value="1"/>
</dbReference>
<dbReference type="GO" id="GO:0004722">
    <property type="term" value="F:protein serine/threonine phosphatase activity"/>
    <property type="evidence" value="ECO:0007669"/>
    <property type="project" value="UniProtKB-EC"/>
</dbReference>
<dbReference type="GeneID" id="14906308"/>
<comment type="subcellular location">
    <subcellularLocation>
        <location evidence="3">Membrane</location>
    </subcellularLocation>
</comment>
<evidence type="ECO:0000256" key="7">
    <source>
        <dbReference type="ARBA" id="ARBA00022801"/>
    </source>
</evidence>
<dbReference type="OrthoDB" id="10264738at2759"/>
<dbReference type="Gene3D" id="3.60.40.10">
    <property type="entry name" value="PPM-type phosphatase domain"/>
    <property type="match status" value="1"/>
</dbReference>
<dbReference type="GO" id="GO:0016020">
    <property type="term" value="C:membrane"/>
    <property type="evidence" value="ECO:0007669"/>
    <property type="project" value="UniProtKB-SubCell"/>
</dbReference>
<dbReference type="Pfam" id="PF00481">
    <property type="entry name" value="PP2C"/>
    <property type="match status" value="1"/>
</dbReference>
<reference evidence="15 16" key="1">
    <citation type="submission" date="2011-07" db="EMBL/GenBank/DDBJ databases">
        <authorList>
            <person name="Coyne R."/>
            <person name="Brami D."/>
            <person name="Johnson J."/>
            <person name="Hostetler J."/>
            <person name="Hannick L."/>
            <person name="Clark T."/>
            <person name="Cassidy-Hanley D."/>
            <person name="Inman J."/>
        </authorList>
    </citation>
    <scope>NUCLEOTIDE SEQUENCE [LARGE SCALE GENOMIC DNA]</scope>
    <source>
        <strain evidence="15 16">G5</strain>
    </source>
</reference>
<evidence type="ECO:0000256" key="9">
    <source>
        <dbReference type="ARBA" id="ARBA00022912"/>
    </source>
</evidence>
<sequence length="159" mass="18218">MTVFLQSQIQINHNLVKIKQQPKCSFFCVYNGHNGVNYADFLKYNLHQYVIQQSSFPQNPIDALIQGFDQCEQAFSQLDLNNANQIDRSGSCALVLLIVGEIIYVANVGDSRPVLSVKFGQKVSSLLKDHKPDQEYEKNRILQAGGRIYYQSKFILFFY</sequence>
<evidence type="ECO:0000313" key="15">
    <source>
        <dbReference type="EMBL" id="EGR30192.1"/>
    </source>
</evidence>